<gene>
    <name evidence="3" type="ORF">A4R35_10685</name>
</gene>
<keyword evidence="4" id="KW-1185">Reference proteome</keyword>
<dbReference type="CDD" id="cd05233">
    <property type="entry name" value="SDR_c"/>
    <property type="match status" value="1"/>
</dbReference>
<dbReference type="Gene3D" id="3.40.50.720">
    <property type="entry name" value="NAD(P)-binding Rossmann-like Domain"/>
    <property type="match status" value="1"/>
</dbReference>
<dbReference type="Pfam" id="PF13561">
    <property type="entry name" value="adh_short_C2"/>
    <property type="match status" value="1"/>
</dbReference>
<evidence type="ECO:0000313" key="4">
    <source>
        <dbReference type="Proteomes" id="UP000248706"/>
    </source>
</evidence>
<dbReference type="GO" id="GO:0016616">
    <property type="term" value="F:oxidoreductase activity, acting on the CH-OH group of donors, NAD or NADP as acceptor"/>
    <property type="evidence" value="ECO:0007669"/>
    <property type="project" value="TreeGrafter"/>
</dbReference>
<dbReference type="PRINTS" id="PR00080">
    <property type="entry name" value="SDRFAMILY"/>
</dbReference>
<comment type="similarity">
    <text evidence="1">Belongs to the short-chain dehydrogenases/reductases (SDR) family.</text>
</comment>
<dbReference type="PROSITE" id="PS00061">
    <property type="entry name" value="ADH_SHORT"/>
    <property type="match status" value="1"/>
</dbReference>
<dbReference type="PANTHER" id="PTHR42760:SF133">
    <property type="entry name" value="3-OXOACYL-[ACYL-CARRIER-PROTEIN] REDUCTASE"/>
    <property type="match status" value="1"/>
</dbReference>
<sequence>MRFEQQVAVVTGAASGIGRALVQRLSSEGAAVVAVDIVEEPLQALVTELQGQGAKLCACCADVASESGVEAMLTTATSTYGRLDILCNNAGIMDLMTPAAEVPLELWERVLAVNLYGPFLACRRAIPIFLEQGSGTIVNTASEAGLRGGAAGTPYTVSKHGLIGLTRSIAFHYGERGIRCNAVCPGAVATAIGLGQGTPSQSGLERVGAFIHASAPSRVASPDEIAAAIAFLASKEASYINGAILPVDGGWLAA</sequence>
<dbReference type="InterPro" id="IPR020904">
    <property type="entry name" value="Sc_DH/Rdtase_CS"/>
</dbReference>
<evidence type="ECO:0000256" key="1">
    <source>
        <dbReference type="ARBA" id="ARBA00006484"/>
    </source>
</evidence>
<evidence type="ECO:0000256" key="2">
    <source>
        <dbReference type="ARBA" id="ARBA00023002"/>
    </source>
</evidence>
<name>A0A328VJP8_9CHLR</name>
<reference evidence="3 4" key="1">
    <citation type="submission" date="2016-08" db="EMBL/GenBank/DDBJ databases">
        <title>Analysis of Carbohydrate Active Enzymes in Thermogemmatispora T81 Reveals Carbohydrate Degradation Ability.</title>
        <authorList>
            <person name="Tomazini A."/>
            <person name="Lal S."/>
            <person name="Stott M."/>
            <person name="Henrissat B."/>
            <person name="Polikarpov I."/>
            <person name="Sparling R."/>
            <person name="Levin D.B."/>
        </authorList>
    </citation>
    <scope>NUCLEOTIDE SEQUENCE [LARGE SCALE GENOMIC DNA]</scope>
    <source>
        <strain evidence="3 4">T81</strain>
    </source>
</reference>
<dbReference type="EMBL" id="MCIF01000002">
    <property type="protein sequence ID" value="RAQ96000.1"/>
    <property type="molecule type" value="Genomic_DNA"/>
</dbReference>
<dbReference type="Proteomes" id="UP000248706">
    <property type="component" value="Unassembled WGS sequence"/>
</dbReference>
<dbReference type="InterPro" id="IPR036291">
    <property type="entry name" value="NAD(P)-bd_dom_sf"/>
</dbReference>
<comment type="caution">
    <text evidence="3">The sequence shown here is derived from an EMBL/GenBank/DDBJ whole genome shotgun (WGS) entry which is preliminary data.</text>
</comment>
<dbReference type="OrthoDB" id="153550at2"/>
<organism evidence="3 4">
    <name type="scientific">Thermogemmatispora tikiterensis</name>
    <dbReference type="NCBI Taxonomy" id="1825093"/>
    <lineage>
        <taxon>Bacteria</taxon>
        <taxon>Bacillati</taxon>
        <taxon>Chloroflexota</taxon>
        <taxon>Ktedonobacteria</taxon>
        <taxon>Thermogemmatisporales</taxon>
        <taxon>Thermogemmatisporaceae</taxon>
        <taxon>Thermogemmatispora</taxon>
    </lineage>
</organism>
<evidence type="ECO:0000313" key="3">
    <source>
        <dbReference type="EMBL" id="RAQ96000.1"/>
    </source>
</evidence>
<proteinExistence type="inferred from homology"/>
<dbReference type="NCBIfam" id="NF005559">
    <property type="entry name" value="PRK07231.1"/>
    <property type="match status" value="1"/>
</dbReference>
<protein>
    <submittedName>
        <fullName evidence="3">3-ketoacyl-ACP reductase</fullName>
    </submittedName>
</protein>
<dbReference type="AlphaFoldDB" id="A0A328VJP8"/>
<dbReference type="InterPro" id="IPR002347">
    <property type="entry name" value="SDR_fam"/>
</dbReference>
<dbReference type="PRINTS" id="PR00081">
    <property type="entry name" value="GDHRDH"/>
</dbReference>
<dbReference type="SUPFAM" id="SSF51735">
    <property type="entry name" value="NAD(P)-binding Rossmann-fold domains"/>
    <property type="match status" value="1"/>
</dbReference>
<keyword evidence="2" id="KW-0560">Oxidoreductase</keyword>
<accession>A0A328VJP8</accession>
<dbReference type="PANTHER" id="PTHR42760">
    <property type="entry name" value="SHORT-CHAIN DEHYDROGENASES/REDUCTASES FAMILY MEMBER"/>
    <property type="match status" value="1"/>
</dbReference>
<dbReference type="FunFam" id="3.40.50.720:FF:000084">
    <property type="entry name" value="Short-chain dehydrogenase reductase"/>
    <property type="match status" value="1"/>
</dbReference>